<organism evidence="1 2">
    <name type="scientific">Symbiodinium natans</name>
    <dbReference type="NCBI Taxonomy" id="878477"/>
    <lineage>
        <taxon>Eukaryota</taxon>
        <taxon>Sar</taxon>
        <taxon>Alveolata</taxon>
        <taxon>Dinophyceae</taxon>
        <taxon>Suessiales</taxon>
        <taxon>Symbiodiniaceae</taxon>
        <taxon>Symbiodinium</taxon>
    </lineage>
</organism>
<dbReference type="AlphaFoldDB" id="A0A812ICN6"/>
<proteinExistence type="predicted"/>
<dbReference type="Gene3D" id="3.60.10.10">
    <property type="entry name" value="Endonuclease/exonuclease/phosphatase"/>
    <property type="match status" value="1"/>
</dbReference>
<dbReference type="Proteomes" id="UP000604046">
    <property type="component" value="Unassembled WGS sequence"/>
</dbReference>
<gene>
    <name evidence="1" type="primary">ppp2r4B</name>
    <name evidence="1" type="ORF">SNAT2548_LOCUS4034</name>
</gene>
<sequence>MLKPEINAGGDNVEALPQHVFLVMSYSISSDLSCRQSPKVHEAEEAIGNGQLDPSAVFWETRQQKIKRQLLWHPADIICVQGVQSIGYNERCSETHGEWFSNDEEPVMNHLVHLYRELAMKNYGVAFSPAMKLPGSSSVCLGNAVFWKRSRWQLKNFWAVPNCAVCTELTSRMQCPDLVVCCSKSPGVYAVEWGEQLDKEVLLNELAPLQCQLLQQAAEQDARPVWCGDFGLPAKDLLEGLAQDWEVQLQQSGGVTLNPKP</sequence>
<keyword evidence="2" id="KW-1185">Reference proteome</keyword>
<dbReference type="OrthoDB" id="427744at2759"/>
<evidence type="ECO:0000313" key="1">
    <source>
        <dbReference type="EMBL" id="CAE7033701.1"/>
    </source>
</evidence>
<reference evidence="1" key="1">
    <citation type="submission" date="2021-02" db="EMBL/GenBank/DDBJ databases">
        <authorList>
            <person name="Dougan E. K."/>
            <person name="Rhodes N."/>
            <person name="Thang M."/>
            <person name="Chan C."/>
        </authorList>
    </citation>
    <scope>NUCLEOTIDE SEQUENCE</scope>
</reference>
<protein>
    <submittedName>
        <fullName evidence="1">Ppp2r4B protein</fullName>
    </submittedName>
</protein>
<dbReference type="EMBL" id="CAJNDS010000247">
    <property type="protein sequence ID" value="CAE7033701.1"/>
    <property type="molecule type" value="Genomic_DNA"/>
</dbReference>
<dbReference type="InterPro" id="IPR036691">
    <property type="entry name" value="Endo/exonu/phosph_ase_sf"/>
</dbReference>
<dbReference type="SUPFAM" id="SSF56219">
    <property type="entry name" value="DNase I-like"/>
    <property type="match status" value="1"/>
</dbReference>
<evidence type="ECO:0000313" key="2">
    <source>
        <dbReference type="Proteomes" id="UP000604046"/>
    </source>
</evidence>
<accession>A0A812ICN6</accession>
<comment type="caution">
    <text evidence="1">The sequence shown here is derived from an EMBL/GenBank/DDBJ whole genome shotgun (WGS) entry which is preliminary data.</text>
</comment>
<name>A0A812ICN6_9DINO</name>